<evidence type="ECO:0000313" key="2">
    <source>
        <dbReference type="EMBL" id="CAB4221983.1"/>
    </source>
</evidence>
<name>A0A6J5T2J1_9CAUD</name>
<dbReference type="InterPro" id="IPR049026">
    <property type="entry name" value="Gp6-like_N"/>
</dbReference>
<organism evidence="2">
    <name type="scientific">uncultured Caudovirales phage</name>
    <dbReference type="NCBI Taxonomy" id="2100421"/>
    <lineage>
        <taxon>Viruses</taxon>
        <taxon>Duplodnaviria</taxon>
        <taxon>Heunggongvirae</taxon>
        <taxon>Uroviricota</taxon>
        <taxon>Caudoviricetes</taxon>
        <taxon>Peduoviridae</taxon>
        <taxon>Maltschvirus</taxon>
        <taxon>Maltschvirus maltsch</taxon>
    </lineage>
</organism>
<protein>
    <submittedName>
        <fullName evidence="2">Baseplate wedge subunit</fullName>
    </submittedName>
</protein>
<dbReference type="Gene3D" id="3.30.300.200">
    <property type="match status" value="1"/>
</dbReference>
<evidence type="ECO:0000259" key="1">
    <source>
        <dbReference type="Pfam" id="PF21379"/>
    </source>
</evidence>
<dbReference type="EMBL" id="LR797523">
    <property type="protein sequence ID" value="CAB4221983.1"/>
    <property type="molecule type" value="Genomic_DNA"/>
</dbReference>
<feature type="domain" description="Baseplate wedge protein gp6-like N-terminal helical" evidence="1">
    <location>
        <begin position="15"/>
        <end position="87"/>
    </location>
</feature>
<accession>A0A6J5T2J1</accession>
<dbReference type="Pfam" id="PF21379">
    <property type="entry name" value="Gp6-like_1st"/>
    <property type="match status" value="1"/>
</dbReference>
<proteinExistence type="predicted"/>
<reference evidence="2" key="1">
    <citation type="submission" date="2020-05" db="EMBL/GenBank/DDBJ databases">
        <authorList>
            <person name="Chiriac C."/>
            <person name="Salcher M."/>
            <person name="Ghai R."/>
            <person name="Kavagutti S V."/>
        </authorList>
    </citation>
    <scope>NUCLEOTIDE SEQUENCE</scope>
</reference>
<gene>
    <name evidence="2" type="ORF">UFOVP1655_8</name>
</gene>
<sequence>MANANSNIQMTGLDFQDIKSNMIKFMQSQDTFKDYNFAGSGLSVLMDILAYNTQYNAYYLNMVSNEMFLDTALQRSSVVSQAKVLGYTPKSSVAPTATINLQVHGVVESSLTIPKFTPFVSRAIDGVNYTFLTKDDTTVNTSAGTAVFDNIEIKQGTSSNYSFAVNSTSNPKFSFEIPDTNIDTSTLTVSIQQSSVNTNTELFILASYYPTLDENSKVYFLQEGLSGNYEIYFGNGILGKRLTDGNIVRVSYISTKGTSAHGANNFSLVQGIQGYANTSITSITAATNGKEKENIDSIKFQAPKSFTAQNRAVTKDDYITAIQQNTLGISFDAVSVWGGEENEEPVYGQVFISLKPSGSYNITQTQKQRLMREVIKPIGVMTVTPTIIDPDYTYIALNIDVLYDSTKTTNTSEQLKGSIERAVKVYGNSILNNFNSTYNNSGFLSTVQNYDPSILSCDIKLKIQKKFLPNLKSEGTYNFYFDTPLNKGMFSSGVTSSPTMKYLDKSDLTTIIEGVYIEEIPVSTNGVEYISIINPGTQYTAVPTVTILGDGKGAKAHAVVVNGSLQSIIVDAAGIGYTQAVVVIKPSRGDLTGKLAAATVVLQGSIGTLRTFYMKNQIKTILNSNVGTIDYMKGIITLNNFHPYDIDDPLGQLTISVSPTSNIFSSTYNRIITIDEFDPNAISVNMLTK</sequence>